<dbReference type="EMBL" id="PXXO01000001">
    <property type="protein sequence ID" value="PSJ07406.1"/>
    <property type="molecule type" value="Genomic_DNA"/>
</dbReference>
<dbReference type="GO" id="GO:0042284">
    <property type="term" value="F:sphingolipid delta-4 desaturase activity"/>
    <property type="evidence" value="ECO:0007669"/>
    <property type="project" value="TreeGrafter"/>
</dbReference>
<dbReference type="OrthoDB" id="9792534at2"/>
<keyword evidence="6" id="KW-1185">Reference proteome</keyword>
<dbReference type="GO" id="GO:0016020">
    <property type="term" value="C:membrane"/>
    <property type="evidence" value="ECO:0007669"/>
    <property type="project" value="GOC"/>
</dbReference>
<feature type="transmembrane region" description="Helical" evidence="3">
    <location>
        <begin position="182"/>
        <end position="205"/>
    </location>
</feature>
<sequence>MAQSNPPLLERDALASLNQLRDGPAAVRLASHLLTTLAGGLVWGQAPWPLGLRLAGLLLCGIGLATCFAPLHECCHRTAFRSRRVNDGVAWIAGLLSFYNSTYYRRYHQWHHRYTHQPGLDPELEDPVPTNPWAYLREVSGWNWWTGKWSGYTRLLWGDLSGLSYLSPEAIPQVRRSVRLQFAVYAVLALASLVGGTGFLFWFWLLPLALGQPALRVLLLAEHTGCSFSSDGTDNTRTTLTHPAVRWLMWNMPFHAEHHLYPSLPFHALPAAHGPIAPHLRHCDRGYLAVHRRLLRNLPALGLPA</sequence>
<keyword evidence="3" id="KW-0812">Transmembrane</keyword>
<organism evidence="5 6">
    <name type="scientific">Cyanobium usitatum str. Tous</name>
    <dbReference type="NCBI Taxonomy" id="2116684"/>
    <lineage>
        <taxon>Bacteria</taxon>
        <taxon>Bacillati</taxon>
        <taxon>Cyanobacteriota</taxon>
        <taxon>Cyanophyceae</taxon>
        <taxon>Synechococcales</taxon>
        <taxon>Prochlorococcaceae</taxon>
        <taxon>Cyanobium</taxon>
    </lineage>
</organism>
<gene>
    <name evidence="5" type="ORF">C7K55_01365</name>
</gene>
<dbReference type="PANTHER" id="PTHR12879:SF8">
    <property type="entry name" value="SPHINGOLIPID DELTA(4)-DESATURASE DES1"/>
    <property type="match status" value="1"/>
</dbReference>
<keyword evidence="3" id="KW-1133">Transmembrane helix</keyword>
<dbReference type="AlphaFoldDB" id="A0A2P7N1T3"/>
<dbReference type="Pfam" id="PF00487">
    <property type="entry name" value="FA_desaturase"/>
    <property type="match status" value="1"/>
</dbReference>
<protein>
    <submittedName>
        <fullName evidence="5">Fatty acid desaturase</fullName>
    </submittedName>
</protein>
<dbReference type="InterPro" id="IPR005804">
    <property type="entry name" value="FA_desaturase_dom"/>
</dbReference>
<dbReference type="RefSeq" id="WP_106501591.1">
    <property type="nucleotide sequence ID" value="NZ_PXXO01000001.1"/>
</dbReference>
<comment type="similarity">
    <text evidence="2">Belongs to the fatty acid desaturase type 2 family.</text>
</comment>
<feature type="domain" description="Fatty acid desaturase" evidence="4">
    <location>
        <begin position="55"/>
        <end position="279"/>
    </location>
</feature>
<dbReference type="Proteomes" id="UP000243002">
    <property type="component" value="Unassembled WGS sequence"/>
</dbReference>
<name>A0A2P7N1T3_9CYAN</name>
<evidence type="ECO:0000256" key="1">
    <source>
        <dbReference type="ARBA" id="ARBA00001954"/>
    </source>
</evidence>
<comment type="cofactor">
    <cofactor evidence="1">
        <name>Fe(2+)</name>
        <dbReference type="ChEBI" id="CHEBI:29033"/>
    </cofactor>
</comment>
<dbReference type="GO" id="GO:0046513">
    <property type="term" value="P:ceramide biosynthetic process"/>
    <property type="evidence" value="ECO:0007669"/>
    <property type="project" value="TreeGrafter"/>
</dbReference>
<keyword evidence="3" id="KW-0472">Membrane</keyword>
<dbReference type="PANTHER" id="PTHR12879">
    <property type="entry name" value="SPHINGOLIPID DELTA 4 DESATURASE/C-4 HYDROXYLASE PROTEIN DES2"/>
    <property type="match status" value="1"/>
</dbReference>
<comment type="caution">
    <text evidence="5">The sequence shown here is derived from an EMBL/GenBank/DDBJ whole genome shotgun (WGS) entry which is preliminary data.</text>
</comment>
<evidence type="ECO:0000313" key="6">
    <source>
        <dbReference type="Proteomes" id="UP000243002"/>
    </source>
</evidence>
<evidence type="ECO:0000313" key="5">
    <source>
        <dbReference type="EMBL" id="PSJ07406.1"/>
    </source>
</evidence>
<accession>A0A2P7N1T3</accession>
<evidence type="ECO:0000256" key="2">
    <source>
        <dbReference type="ARBA" id="ARBA00008749"/>
    </source>
</evidence>
<evidence type="ECO:0000256" key="3">
    <source>
        <dbReference type="SAM" id="Phobius"/>
    </source>
</evidence>
<reference evidence="5 6" key="1">
    <citation type="journal article" date="2018" name="Environ. Microbiol.">
        <title>Ecological and genomic features of two widespread freshwater picocyanobacteria.</title>
        <authorList>
            <person name="Cabello-Yeves P.J."/>
            <person name="Picazo A."/>
            <person name="Camacho A."/>
            <person name="Callieri C."/>
            <person name="Rosselli R."/>
            <person name="Roda-Garcia J.J."/>
            <person name="Coutinho F.H."/>
            <person name="Rodriguez-Valera F."/>
        </authorList>
    </citation>
    <scope>NUCLEOTIDE SEQUENCE [LARGE SCALE GENOMIC DNA]</scope>
    <source>
        <strain evidence="5 6">Tous</strain>
    </source>
</reference>
<feature type="transmembrane region" description="Helical" evidence="3">
    <location>
        <begin position="50"/>
        <end position="71"/>
    </location>
</feature>
<proteinExistence type="inferred from homology"/>
<evidence type="ECO:0000259" key="4">
    <source>
        <dbReference type="Pfam" id="PF00487"/>
    </source>
</evidence>